<evidence type="ECO:0000259" key="7">
    <source>
        <dbReference type="Pfam" id="PF17676"/>
    </source>
</evidence>
<dbReference type="CDD" id="cd07025">
    <property type="entry name" value="Peptidase_S66"/>
    <property type="match status" value="1"/>
</dbReference>
<comment type="similarity">
    <text evidence="1">Belongs to the peptidase S66 family.</text>
</comment>
<accession>A0ABZ2LNZ4</accession>
<dbReference type="RefSeq" id="WP_394822240.1">
    <property type="nucleotide sequence ID" value="NZ_CP089984.1"/>
</dbReference>
<dbReference type="InterPro" id="IPR027478">
    <property type="entry name" value="LdcA_N"/>
</dbReference>
<evidence type="ECO:0000313" key="9">
    <source>
        <dbReference type="Proteomes" id="UP001370348"/>
    </source>
</evidence>
<dbReference type="Gene3D" id="3.40.50.10740">
    <property type="entry name" value="Class I glutamine amidotransferase-like"/>
    <property type="match status" value="1"/>
</dbReference>
<dbReference type="Proteomes" id="UP001370348">
    <property type="component" value="Chromosome"/>
</dbReference>
<gene>
    <name evidence="8" type="ORF">LZC94_32815</name>
</gene>
<sequence length="298" mass="32095">MGFTFPVSPARGDLIAVVAPATGVDRKRFEPGLAWLCEHYRIRMLPSIFDENGYLAGSDARRRDELASAMIDPDVRAIFPARAGYGSMRIIDQLPWDEFEKDPKWIVGFSDITVLHVEATARRIASLHGPVVTTLSSMSAHARGGFRELLEGRERHLCFPHLEPITPGTAEGVLVGGNLSLLVVMAAGGRLNLPEGCILALEDTTEHPYRVDRMLTSLRLGGHLARAAGIVLGDWVNCQPDGDGVTVMETLASCLSDLRVPVYAGATFGHGAMNTPFVLGGDVVLGDGQLVAKVTRGE</sequence>
<keyword evidence="9" id="KW-1185">Reference proteome</keyword>
<evidence type="ECO:0000256" key="2">
    <source>
        <dbReference type="ARBA" id="ARBA00022645"/>
    </source>
</evidence>
<dbReference type="InterPro" id="IPR003507">
    <property type="entry name" value="S66_fam"/>
</dbReference>
<dbReference type="PANTHER" id="PTHR30237:SF2">
    <property type="entry name" value="MUREIN TETRAPEPTIDE CARBOXYPEPTIDASE"/>
    <property type="match status" value="1"/>
</dbReference>
<evidence type="ECO:0000256" key="5">
    <source>
        <dbReference type="ARBA" id="ARBA00022825"/>
    </source>
</evidence>
<dbReference type="EMBL" id="CP089984">
    <property type="protein sequence ID" value="WXB12619.1"/>
    <property type="molecule type" value="Genomic_DNA"/>
</dbReference>
<organism evidence="8 9">
    <name type="scientific">Pendulispora albinea</name>
    <dbReference type="NCBI Taxonomy" id="2741071"/>
    <lineage>
        <taxon>Bacteria</taxon>
        <taxon>Pseudomonadati</taxon>
        <taxon>Myxococcota</taxon>
        <taxon>Myxococcia</taxon>
        <taxon>Myxococcales</taxon>
        <taxon>Sorangiineae</taxon>
        <taxon>Pendulisporaceae</taxon>
        <taxon>Pendulispora</taxon>
    </lineage>
</organism>
<keyword evidence="3" id="KW-0645">Protease</keyword>
<keyword evidence="4" id="KW-0378">Hydrolase</keyword>
<keyword evidence="2" id="KW-0121">Carboxypeptidase</keyword>
<dbReference type="SUPFAM" id="SSF141986">
    <property type="entry name" value="LD-carboxypeptidase A C-terminal domain-like"/>
    <property type="match status" value="1"/>
</dbReference>
<evidence type="ECO:0000256" key="4">
    <source>
        <dbReference type="ARBA" id="ARBA00022801"/>
    </source>
</evidence>
<dbReference type="InterPro" id="IPR040449">
    <property type="entry name" value="Peptidase_S66_N"/>
</dbReference>
<dbReference type="Pfam" id="PF02016">
    <property type="entry name" value="Peptidase_S66"/>
    <property type="match status" value="1"/>
</dbReference>
<dbReference type="PANTHER" id="PTHR30237">
    <property type="entry name" value="MURAMOYLTETRAPEPTIDE CARBOXYPEPTIDASE"/>
    <property type="match status" value="1"/>
</dbReference>
<dbReference type="InterPro" id="IPR027461">
    <property type="entry name" value="Carboxypeptidase_A_C_sf"/>
</dbReference>
<dbReference type="Pfam" id="PF17676">
    <property type="entry name" value="Peptidase_S66C"/>
    <property type="match status" value="1"/>
</dbReference>
<keyword evidence="5" id="KW-0720">Serine protease</keyword>
<evidence type="ECO:0000256" key="3">
    <source>
        <dbReference type="ARBA" id="ARBA00022670"/>
    </source>
</evidence>
<evidence type="ECO:0000313" key="8">
    <source>
        <dbReference type="EMBL" id="WXB12619.1"/>
    </source>
</evidence>
<dbReference type="InterPro" id="IPR029062">
    <property type="entry name" value="Class_I_gatase-like"/>
</dbReference>
<evidence type="ECO:0000259" key="6">
    <source>
        <dbReference type="Pfam" id="PF02016"/>
    </source>
</evidence>
<feature type="domain" description="LD-carboxypeptidase N-terminal" evidence="6">
    <location>
        <begin position="15"/>
        <end position="129"/>
    </location>
</feature>
<reference evidence="8 9" key="1">
    <citation type="submission" date="2021-12" db="EMBL/GenBank/DDBJ databases">
        <title>Discovery of the Pendulisporaceae a myxobacterial family with distinct sporulation behavior and unique specialized metabolism.</title>
        <authorList>
            <person name="Garcia R."/>
            <person name="Popoff A."/>
            <person name="Bader C.D."/>
            <person name="Loehr J."/>
            <person name="Walesch S."/>
            <person name="Walt C."/>
            <person name="Boldt J."/>
            <person name="Bunk B."/>
            <person name="Haeckl F.J.F.P.J."/>
            <person name="Gunesch A.P."/>
            <person name="Birkelbach J."/>
            <person name="Nuebel U."/>
            <person name="Pietschmann T."/>
            <person name="Bach T."/>
            <person name="Mueller R."/>
        </authorList>
    </citation>
    <scope>NUCLEOTIDE SEQUENCE [LARGE SCALE GENOMIC DNA]</scope>
    <source>
        <strain evidence="8 9">MSr11954</strain>
    </source>
</reference>
<dbReference type="SUPFAM" id="SSF52317">
    <property type="entry name" value="Class I glutamine amidotransferase-like"/>
    <property type="match status" value="1"/>
</dbReference>
<feature type="domain" description="LD-carboxypeptidase C-terminal" evidence="7">
    <location>
        <begin position="171"/>
        <end position="284"/>
    </location>
</feature>
<evidence type="ECO:0000256" key="1">
    <source>
        <dbReference type="ARBA" id="ARBA00010233"/>
    </source>
</evidence>
<dbReference type="PIRSF" id="PIRSF028757">
    <property type="entry name" value="LD-carboxypeptidase"/>
    <property type="match status" value="1"/>
</dbReference>
<dbReference type="InterPro" id="IPR040921">
    <property type="entry name" value="Peptidase_S66C"/>
</dbReference>
<protein>
    <submittedName>
        <fullName evidence="8">LD-carboxypeptidase</fullName>
    </submittedName>
</protein>
<name>A0ABZ2LNZ4_9BACT</name>
<proteinExistence type="inferred from homology"/>
<dbReference type="Gene3D" id="3.50.30.60">
    <property type="entry name" value="LD-carboxypeptidase A C-terminal domain-like"/>
    <property type="match status" value="1"/>
</dbReference>